<feature type="transmembrane region" description="Helical" evidence="8">
    <location>
        <begin position="1039"/>
        <end position="1071"/>
    </location>
</feature>
<dbReference type="Pfam" id="PF03600">
    <property type="entry name" value="CitMHS"/>
    <property type="match status" value="1"/>
</dbReference>
<comment type="subcellular location">
    <subcellularLocation>
        <location evidence="1">Membrane</location>
        <topology evidence="1">Multi-pass membrane protein</topology>
    </subcellularLocation>
</comment>
<feature type="compositionally biased region" description="Polar residues" evidence="7">
    <location>
        <begin position="607"/>
        <end position="627"/>
    </location>
</feature>
<accession>A0A6A5BWH0</accession>
<dbReference type="InterPro" id="IPR051679">
    <property type="entry name" value="DASS-Related_Transporters"/>
</dbReference>
<evidence type="ECO:0000313" key="11">
    <source>
        <dbReference type="Proteomes" id="UP000444721"/>
    </source>
</evidence>
<dbReference type="GO" id="GO:0005886">
    <property type="term" value="C:plasma membrane"/>
    <property type="evidence" value="ECO:0007669"/>
    <property type="project" value="TreeGrafter"/>
</dbReference>
<dbReference type="EMBL" id="VFQX01000035">
    <property type="protein sequence ID" value="KAF0977269.1"/>
    <property type="molecule type" value="Genomic_DNA"/>
</dbReference>
<evidence type="ECO:0000313" key="10">
    <source>
        <dbReference type="EMBL" id="KAF0977269.1"/>
    </source>
</evidence>
<evidence type="ECO:0000256" key="2">
    <source>
        <dbReference type="ARBA" id="ARBA00022448"/>
    </source>
</evidence>
<comment type="caution">
    <text evidence="10">The sequence shown here is derived from an EMBL/GenBank/DDBJ whole genome shotgun (WGS) entry which is preliminary data.</text>
</comment>
<proteinExistence type="predicted"/>
<feature type="domain" description="Citrate transporter-like" evidence="9">
    <location>
        <begin position="310"/>
        <end position="1122"/>
    </location>
</feature>
<dbReference type="VEuPathDB" id="AmoebaDB:NfTy_063340"/>
<feature type="region of interest" description="Disordered" evidence="7">
    <location>
        <begin position="847"/>
        <end position="877"/>
    </location>
</feature>
<evidence type="ECO:0000259" key="9">
    <source>
        <dbReference type="Pfam" id="PF03600"/>
    </source>
</evidence>
<keyword evidence="6 8" id="KW-0472">Membrane</keyword>
<gene>
    <name evidence="10" type="ORF">FDP41_003922</name>
</gene>
<dbReference type="GeneID" id="68111140"/>
<dbReference type="InterPro" id="IPR004680">
    <property type="entry name" value="Cit_transptr-like_dom"/>
</dbReference>
<dbReference type="VEuPathDB" id="AmoebaDB:NF0046670"/>
<dbReference type="AlphaFoldDB" id="A0A6A5BWH0"/>
<dbReference type="GO" id="GO:0055085">
    <property type="term" value="P:transmembrane transport"/>
    <property type="evidence" value="ECO:0007669"/>
    <property type="project" value="InterPro"/>
</dbReference>
<feature type="transmembrane region" description="Helical" evidence="8">
    <location>
        <begin position="319"/>
        <end position="337"/>
    </location>
</feature>
<name>A0A6A5BWH0_NAEFO</name>
<protein>
    <recommendedName>
        <fullName evidence="9">Citrate transporter-like domain-containing protein</fullName>
    </recommendedName>
</protein>
<feature type="transmembrane region" description="Helical" evidence="8">
    <location>
        <begin position="1083"/>
        <end position="1102"/>
    </location>
</feature>
<feature type="region of interest" description="Disordered" evidence="7">
    <location>
        <begin position="603"/>
        <end position="642"/>
    </location>
</feature>
<feature type="region of interest" description="Disordered" evidence="7">
    <location>
        <begin position="723"/>
        <end position="746"/>
    </location>
</feature>
<evidence type="ECO:0000256" key="6">
    <source>
        <dbReference type="ARBA" id="ARBA00023136"/>
    </source>
</evidence>
<feature type="compositionally biased region" description="Polar residues" evidence="7">
    <location>
        <begin position="731"/>
        <end position="746"/>
    </location>
</feature>
<evidence type="ECO:0000256" key="8">
    <source>
        <dbReference type="SAM" id="Phobius"/>
    </source>
</evidence>
<dbReference type="PANTHER" id="PTHR43652:SF2">
    <property type="entry name" value="BASIC AMINO ACID ANTIPORTER YFCC-RELATED"/>
    <property type="match status" value="1"/>
</dbReference>
<feature type="transmembrane region" description="Helical" evidence="8">
    <location>
        <begin position="1122"/>
        <end position="1153"/>
    </location>
</feature>
<feature type="compositionally biased region" description="Low complexity" evidence="7">
    <location>
        <begin position="865"/>
        <end position="876"/>
    </location>
</feature>
<evidence type="ECO:0000256" key="5">
    <source>
        <dbReference type="ARBA" id="ARBA00022989"/>
    </source>
</evidence>
<feature type="transmembrane region" description="Helical" evidence="8">
    <location>
        <begin position="484"/>
        <end position="505"/>
    </location>
</feature>
<dbReference type="OrthoDB" id="10262347at2759"/>
<keyword evidence="4" id="KW-0677">Repeat</keyword>
<dbReference type="VEuPathDB" id="AmoebaDB:NfTy_063330"/>
<dbReference type="OMA" id="CTLVTFC"/>
<evidence type="ECO:0000256" key="3">
    <source>
        <dbReference type="ARBA" id="ARBA00022692"/>
    </source>
</evidence>
<evidence type="ECO:0000256" key="1">
    <source>
        <dbReference type="ARBA" id="ARBA00004141"/>
    </source>
</evidence>
<dbReference type="VEuPathDB" id="AmoebaDB:NF0047270"/>
<feature type="transmembrane region" description="Helical" evidence="8">
    <location>
        <begin position="446"/>
        <end position="472"/>
    </location>
</feature>
<feature type="transmembrane region" description="Helical" evidence="8">
    <location>
        <begin position="1165"/>
        <end position="1184"/>
    </location>
</feature>
<dbReference type="Proteomes" id="UP000444721">
    <property type="component" value="Unassembled WGS sequence"/>
</dbReference>
<keyword evidence="2" id="KW-0813">Transport</keyword>
<dbReference type="VEuPathDB" id="AmoebaDB:FDP41_003922"/>
<keyword evidence="3 8" id="KW-0812">Transmembrane</keyword>
<feature type="transmembrane region" description="Helical" evidence="8">
    <location>
        <begin position="295"/>
        <end position="312"/>
    </location>
</feature>
<organism evidence="10 11">
    <name type="scientific">Naegleria fowleri</name>
    <name type="common">Brain eating amoeba</name>
    <dbReference type="NCBI Taxonomy" id="5763"/>
    <lineage>
        <taxon>Eukaryota</taxon>
        <taxon>Discoba</taxon>
        <taxon>Heterolobosea</taxon>
        <taxon>Tetramitia</taxon>
        <taxon>Eutetramitia</taxon>
        <taxon>Vahlkampfiidae</taxon>
        <taxon>Naegleria</taxon>
    </lineage>
</organism>
<reference evidence="10 11" key="1">
    <citation type="journal article" date="2019" name="Sci. Rep.">
        <title>Nanopore sequencing improves the draft genome of the human pathogenic amoeba Naegleria fowleri.</title>
        <authorList>
            <person name="Liechti N."/>
            <person name="Schurch N."/>
            <person name="Bruggmann R."/>
            <person name="Wittwer M."/>
        </authorList>
    </citation>
    <scope>NUCLEOTIDE SEQUENCE [LARGE SCALE GENOMIC DNA]</scope>
    <source>
        <strain evidence="10 11">ATCC 30894</strain>
    </source>
</reference>
<sequence>MQSNHTNNTTIINSSSSFIFVQAQTSTYRFTSEFTRNILLTVNESISGSSQQDVHSLFDHSSELQLDLEQNSTQPNSTISITTTICFASIDYDHQKNTLSWKFIFDEPLVEWTSNQISLFSNYYYFRLIHSNLLNTRFSSELFLPNLGQDLLREYPVSTLQNKNGMDLNYDKMIFHLNGSSINKSYFNISKYLDIPELFENEYYIQWFTLRFNRSQILNQLERAYSNNRTEMQQNEMYLLLTSIHPSPKNVKFSFSSLMTFNSSIQVLSLVTSNIPLINTCGTKSPVVAFAWNSWRLWFVLGMALLMLIVLVSSIWRPYFVVLLTLVIFQLAGILSLNDALSGFSNSGTLIVALLFPIVKPLSENSLVLKFSGLLFGSPIRFKTNNKKNAFLNHLSLVLPTLRIGLVFTLFSAFVSNTPVVATGIPLILEWAKQHRLASSKFLMTLLYTTVGGGLLTYIGTSASIVANGIYTQFGYSSLTFYEFIYVGSILACFTIIYCSLYVLWISPKEGVKPKLNTSTLSSIIGFSDLSTKKAIPKVRERSELFVSLVKMSHLESQPKRSKAYRLFTTMNGSSKEKILQKLELGKHFDLEAILREELRTKEEIGETSSIPSTSSYRVDESPQVSDPSKDKANNTFETHSTTIEPTCDSVCSQNDLSKIPPKEEHSQQERVSGISFLRHISPVPLSEIVQKNDILIFRGLSDSIFKLHSMMVECKEKEETFQKTDHEIHQQVSGDTRVGLSSNPQESIDSTVVLTTTSRNGASSSHPEPLLMPSSNNLPTQILEVPYCEEGRNSQSSSNGNLNSYHSTDLLIESPTTLSDSSFHSHPNNTVTNQLYLNLKKKNVVDAGEKKPSLESPPQHQHHPSTSSTLNTPTTPRKRFSLKFHREHPSSDETHKDGLNELEFFEVVVGPSNSCVGQLYESFERRFQVKVLAIRQLNSSTTLISDERTVKNPQPEKTTIWTKTDHDLTLQTVSVGDTILILGKTRFYRIHHDSSRDFYVISRMSHVSPYHDPFSSKKVVWTIPCTHKTLNLWWWEHWIFVFFLAMISCAIAGFPMVQCTLVTFCVIILFGLISPTKAVDCIEWRLVVMVGASFGIANAITQSGVAEALTEFLRWMNMPLLLLPACLVLITLCITSIITNNAAVAICLPLGLAVARAYGLNPRCMAMCVTYAASSVFATPIGYQANMLIMVREVIPLWII</sequence>
<evidence type="ECO:0000256" key="7">
    <source>
        <dbReference type="SAM" id="MobiDB-lite"/>
    </source>
</evidence>
<feature type="transmembrane region" description="Helical" evidence="8">
    <location>
        <begin position="391"/>
        <end position="414"/>
    </location>
</feature>
<dbReference type="PANTHER" id="PTHR43652">
    <property type="entry name" value="BASIC AMINO ACID ANTIPORTER YFCC-RELATED"/>
    <property type="match status" value="1"/>
</dbReference>
<keyword evidence="11" id="KW-1185">Reference proteome</keyword>
<keyword evidence="5 8" id="KW-1133">Transmembrane helix</keyword>
<dbReference type="RefSeq" id="XP_044561982.1">
    <property type="nucleotide sequence ID" value="XM_044707280.1"/>
</dbReference>
<evidence type="ECO:0000256" key="4">
    <source>
        <dbReference type="ARBA" id="ARBA00022737"/>
    </source>
</evidence>